<evidence type="ECO:0000313" key="2">
    <source>
        <dbReference type="Proteomes" id="UP000198703"/>
    </source>
</evidence>
<evidence type="ECO:0000313" key="1">
    <source>
        <dbReference type="EMBL" id="SEA92858.1"/>
    </source>
</evidence>
<name>A0A1H4F7T9_9RHOB</name>
<dbReference type="Proteomes" id="UP000198703">
    <property type="component" value="Unassembled WGS sequence"/>
</dbReference>
<organism evidence="1 2">
    <name type="scientific">Rubrimonas cliftonensis</name>
    <dbReference type="NCBI Taxonomy" id="89524"/>
    <lineage>
        <taxon>Bacteria</taxon>
        <taxon>Pseudomonadati</taxon>
        <taxon>Pseudomonadota</taxon>
        <taxon>Alphaproteobacteria</taxon>
        <taxon>Rhodobacterales</taxon>
        <taxon>Paracoccaceae</taxon>
        <taxon>Rubrimonas</taxon>
    </lineage>
</organism>
<dbReference type="InterPro" id="IPR045851">
    <property type="entry name" value="AMP-bd_C_sf"/>
</dbReference>
<accession>A0A1H4F7T9</accession>
<dbReference type="GO" id="GO:0043041">
    <property type="term" value="P:amino acid activation for nonribosomal peptide biosynthetic process"/>
    <property type="evidence" value="ECO:0007669"/>
    <property type="project" value="TreeGrafter"/>
</dbReference>
<keyword evidence="2" id="KW-1185">Reference proteome</keyword>
<dbReference type="PANTHER" id="PTHR44394:SF1">
    <property type="entry name" value="BETA-ALANINE-ACTIVATING ENZYME"/>
    <property type="match status" value="1"/>
</dbReference>
<protein>
    <recommendedName>
        <fullName evidence="3">AMP-binding enzyme C-terminal domain-containing protein</fullName>
    </recommendedName>
</protein>
<dbReference type="SUPFAM" id="SSF56801">
    <property type="entry name" value="Acetyl-CoA synthetase-like"/>
    <property type="match status" value="1"/>
</dbReference>
<dbReference type="Gene3D" id="3.30.300.30">
    <property type="match status" value="1"/>
</dbReference>
<gene>
    <name evidence="1" type="ORF">SAMN05444370_1191</name>
</gene>
<reference evidence="1 2" key="1">
    <citation type="submission" date="2016-10" db="EMBL/GenBank/DDBJ databases">
        <authorList>
            <person name="de Groot N.N."/>
        </authorList>
    </citation>
    <scope>NUCLEOTIDE SEQUENCE [LARGE SCALE GENOMIC DNA]</scope>
    <source>
        <strain evidence="1 2">DSM 15345</strain>
    </source>
</reference>
<evidence type="ECO:0008006" key="3">
    <source>
        <dbReference type="Google" id="ProtNLM"/>
    </source>
</evidence>
<dbReference type="OrthoDB" id="9803968at2"/>
<dbReference type="PANTHER" id="PTHR44394">
    <property type="entry name" value="BETA-ALANINE-ACTIVATING ENZYME"/>
    <property type="match status" value="1"/>
</dbReference>
<dbReference type="STRING" id="89524.SAMN05444370_1191"/>
<sequence length="165" mass="17496">MNPSSRHLSATEPLDGADCAAAAPHLPEPTPLNDRLTLLPNGAVLLEGRKDEQVSIAGKRTSLGAVNAILATTPFACDAVAIRGPSDLEPLLILVATDGETSLCATDIEHAVRRHLLAHLDAVLVPRRVFIVPRIDRTETGKVTAATLAALRDQVFAELLKSCDQ</sequence>
<dbReference type="EMBL" id="FNQM01000019">
    <property type="protein sequence ID" value="SEA92858.1"/>
    <property type="molecule type" value="Genomic_DNA"/>
</dbReference>
<dbReference type="AlphaFoldDB" id="A0A1H4F7T9"/>
<proteinExistence type="predicted"/>
<dbReference type="InterPro" id="IPR052091">
    <property type="entry name" value="Beta-ala_Activ/Resist"/>
</dbReference>